<reference evidence="8 9" key="1">
    <citation type="journal article" date="2023" name="bioRxiv">
        <title>Conserved and derived expression patterns and positive selection on dental genes reveal complex evolutionary context of ever-growing rodent molars.</title>
        <authorList>
            <person name="Calamari Z.T."/>
            <person name="Song A."/>
            <person name="Cohen E."/>
            <person name="Akter M."/>
            <person name="Roy R.D."/>
            <person name="Hallikas O."/>
            <person name="Christensen M.M."/>
            <person name="Li P."/>
            <person name="Marangoni P."/>
            <person name="Jernvall J."/>
            <person name="Klein O.D."/>
        </authorList>
    </citation>
    <scope>NUCLEOTIDE SEQUENCE [LARGE SCALE GENOMIC DNA]</scope>
    <source>
        <strain evidence="8">V071</strain>
    </source>
</reference>
<proteinExistence type="inferred from homology"/>
<dbReference type="Pfam" id="PF01432">
    <property type="entry name" value="Peptidase_M3"/>
    <property type="match status" value="1"/>
</dbReference>
<evidence type="ECO:0000256" key="5">
    <source>
        <dbReference type="ARBA" id="ARBA00023049"/>
    </source>
</evidence>
<comment type="similarity">
    <text evidence="6">Belongs to the peptidase M3 family.</text>
</comment>
<evidence type="ECO:0000256" key="3">
    <source>
        <dbReference type="ARBA" id="ARBA00022801"/>
    </source>
</evidence>
<dbReference type="GO" id="GO:0006518">
    <property type="term" value="P:peptide metabolic process"/>
    <property type="evidence" value="ECO:0007669"/>
    <property type="project" value="TreeGrafter"/>
</dbReference>
<evidence type="ECO:0000313" key="8">
    <source>
        <dbReference type="EMBL" id="KAK7808797.1"/>
    </source>
</evidence>
<dbReference type="SUPFAM" id="SSF55486">
    <property type="entry name" value="Metalloproteases ('zincins'), catalytic domain"/>
    <property type="match status" value="2"/>
</dbReference>
<evidence type="ECO:0000313" key="9">
    <source>
        <dbReference type="Proteomes" id="UP001488838"/>
    </source>
</evidence>
<keyword evidence="9" id="KW-1185">Reference proteome</keyword>
<organism evidence="8 9">
    <name type="scientific">Myodes glareolus</name>
    <name type="common">Bank vole</name>
    <name type="synonym">Clethrionomys glareolus</name>
    <dbReference type="NCBI Taxonomy" id="447135"/>
    <lineage>
        <taxon>Eukaryota</taxon>
        <taxon>Metazoa</taxon>
        <taxon>Chordata</taxon>
        <taxon>Craniata</taxon>
        <taxon>Vertebrata</taxon>
        <taxon>Euteleostomi</taxon>
        <taxon>Mammalia</taxon>
        <taxon>Eutheria</taxon>
        <taxon>Euarchontoglires</taxon>
        <taxon>Glires</taxon>
        <taxon>Rodentia</taxon>
        <taxon>Myomorpha</taxon>
        <taxon>Muroidea</taxon>
        <taxon>Cricetidae</taxon>
        <taxon>Arvicolinae</taxon>
        <taxon>Myodes</taxon>
    </lineage>
</organism>
<evidence type="ECO:0000256" key="1">
    <source>
        <dbReference type="ARBA" id="ARBA00022670"/>
    </source>
</evidence>
<dbReference type="PANTHER" id="PTHR11804">
    <property type="entry name" value="PROTEASE M3 THIMET OLIGOPEPTIDASE-RELATED"/>
    <property type="match status" value="1"/>
</dbReference>
<evidence type="ECO:0000256" key="6">
    <source>
        <dbReference type="RuleBase" id="RU003435"/>
    </source>
</evidence>
<keyword evidence="3 6" id="KW-0378">Hydrolase</keyword>
<dbReference type="GO" id="GO:0004222">
    <property type="term" value="F:metalloendopeptidase activity"/>
    <property type="evidence" value="ECO:0007669"/>
    <property type="project" value="InterPro"/>
</dbReference>
<dbReference type="InterPro" id="IPR045090">
    <property type="entry name" value="Pept_M3A_M3B"/>
</dbReference>
<keyword evidence="2 6" id="KW-0479">Metal-binding</keyword>
<evidence type="ECO:0000256" key="2">
    <source>
        <dbReference type="ARBA" id="ARBA00022723"/>
    </source>
</evidence>
<dbReference type="PANTHER" id="PTHR11804:SF79">
    <property type="entry name" value="MITOCHONDRIAL INTERMEDIATE PEPTIDASE"/>
    <property type="match status" value="1"/>
</dbReference>
<comment type="cofactor">
    <cofactor evidence="6">
        <name>Zn(2+)</name>
        <dbReference type="ChEBI" id="CHEBI:29105"/>
    </cofactor>
    <text evidence="6">Binds 1 zinc ion.</text>
</comment>
<keyword evidence="4 6" id="KW-0862">Zinc</keyword>
<dbReference type="InterPro" id="IPR001567">
    <property type="entry name" value="Pept_M3A_M3B_dom"/>
</dbReference>
<name>A0AAW0I304_MYOGA</name>
<gene>
    <name evidence="8" type="ORF">U0070_010841</name>
</gene>
<dbReference type="Proteomes" id="UP001488838">
    <property type="component" value="Unassembled WGS sequence"/>
</dbReference>
<dbReference type="EMBL" id="JBBHLL010000229">
    <property type="protein sequence ID" value="KAK7808797.1"/>
    <property type="molecule type" value="Genomic_DNA"/>
</dbReference>
<dbReference type="GO" id="GO:0005739">
    <property type="term" value="C:mitochondrion"/>
    <property type="evidence" value="ECO:0007669"/>
    <property type="project" value="TreeGrafter"/>
</dbReference>
<comment type="caution">
    <text evidence="8">The sequence shown here is derived from an EMBL/GenBank/DDBJ whole genome shotgun (WGS) entry which is preliminary data.</text>
</comment>
<keyword evidence="5 6" id="KW-0482">Metalloprotease</keyword>
<evidence type="ECO:0000256" key="4">
    <source>
        <dbReference type="ARBA" id="ARBA00022833"/>
    </source>
</evidence>
<protein>
    <recommendedName>
        <fullName evidence="7">Peptidase M3A/M3B catalytic domain-containing protein</fullName>
    </recommendedName>
</protein>
<dbReference type="GO" id="GO:0046872">
    <property type="term" value="F:metal ion binding"/>
    <property type="evidence" value="ECO:0007669"/>
    <property type="project" value="UniProtKB-UniRule"/>
</dbReference>
<feature type="domain" description="Peptidase M3A/M3B catalytic" evidence="7">
    <location>
        <begin position="413"/>
        <end position="473"/>
    </location>
</feature>
<evidence type="ECO:0000259" key="7">
    <source>
        <dbReference type="Pfam" id="PF01432"/>
    </source>
</evidence>
<keyword evidence="1 6" id="KW-0645">Protease</keyword>
<dbReference type="AlphaFoldDB" id="A0AAW0I304"/>
<accession>A0AAW0I304</accession>
<dbReference type="GO" id="GO:0006627">
    <property type="term" value="P:protein processing involved in protein targeting to mitochondrion"/>
    <property type="evidence" value="ECO:0007669"/>
    <property type="project" value="TreeGrafter"/>
</dbReference>
<sequence length="493" mass="54652">MLRYGRRLCGLGAGAALRGPTGRGGLLGGGRAREVSTSWSPVGAAFNVKPQGRLWDLLGERRGLFGVPELSTPEGFHVAQKEALRKADWLVERACTTPSGPQTVLIFDELSDCLCRVADLADFVKIGHPEPAFREAAEEACRSIGTMVENPSLVLGELAVLPTGHYSGRAGPARHGRDGPIPTTGVEKLALVAWAEKSWLYPLPEGAVPMTWIDQKSYHPDSYQGIYPICDLLEHMKELVLQNHSRRVSMTWDNRYLRGVLVRVKLNTNVELYQSLRKLLDDKKLMDSLDTETSQKVAERKALVLLFGHQRAAELHQPQGRGECNACSGLEKLSSVNWRVAELFMFDFEISGIHLDEEKRRRAVDLNVKILDLSSAFLMGTNFPNKIQKHLLPEHIRHHFARDGSYAVIDGLHAEASDDLVREAAYKIFLYPNAGQLKCLEELLSSRNLLANLVGYPTFSHRALQGTIAQTPELRASHMPGISSVTKLIEVSS</sequence>